<dbReference type="GO" id="GO:0003964">
    <property type="term" value="F:RNA-directed DNA polymerase activity"/>
    <property type="evidence" value="ECO:0007669"/>
    <property type="project" value="UniProtKB-KW"/>
</dbReference>
<evidence type="ECO:0000259" key="1">
    <source>
        <dbReference type="PROSITE" id="PS50994"/>
    </source>
</evidence>
<dbReference type="EMBL" id="BQNB010015501">
    <property type="protein sequence ID" value="GJT40752.1"/>
    <property type="molecule type" value="Genomic_DNA"/>
</dbReference>
<dbReference type="Proteomes" id="UP001151760">
    <property type="component" value="Unassembled WGS sequence"/>
</dbReference>
<accession>A0ABQ5DNT9</accession>
<keyword evidence="3" id="KW-1185">Reference proteome</keyword>
<dbReference type="PANTHER" id="PTHR48475">
    <property type="entry name" value="RIBONUCLEASE H"/>
    <property type="match status" value="1"/>
</dbReference>
<dbReference type="InterPro" id="IPR001584">
    <property type="entry name" value="Integrase_cat-core"/>
</dbReference>
<dbReference type="Gene3D" id="1.10.340.70">
    <property type="match status" value="1"/>
</dbReference>
<dbReference type="InterPro" id="IPR002156">
    <property type="entry name" value="RNaseH_domain"/>
</dbReference>
<sequence length="301" mass="34135">MKVEKMHAFVDSKLVAIQVEGSYKVKGEKTKKYKEKALEIIQNFSDFQISHIPREENRKADALSKLAALQCEGLTKRVLIEEINERSVNTAEVNAIIEEATRTWMMPIQEYIKKGILPEDATEARTIREKARNYTIEEGVLYRKSYLGLLFRCIGPQQAKYLIREIHMGSCGMHDGPRRAVHKAMNAGYFWPIMHRDANNEISSYDSCQGMDIVGPLPEAPSSIKYLIVAVDYFTKWFGVPATIITDNGTQLIIDPFKSFAEGLGIKLVSTLVYHPQANGAVERANRSIMQEIKTRLHQKG</sequence>
<dbReference type="PANTHER" id="PTHR48475:SF2">
    <property type="entry name" value="RIBONUCLEASE H"/>
    <property type="match status" value="1"/>
</dbReference>
<reference evidence="2" key="1">
    <citation type="journal article" date="2022" name="Int. J. Mol. Sci.">
        <title>Draft Genome of Tanacetum Coccineum: Genomic Comparison of Closely Related Tanacetum-Family Plants.</title>
        <authorList>
            <person name="Yamashiro T."/>
            <person name="Shiraishi A."/>
            <person name="Nakayama K."/>
            <person name="Satake H."/>
        </authorList>
    </citation>
    <scope>NUCLEOTIDE SEQUENCE</scope>
</reference>
<gene>
    <name evidence="2" type="ORF">Tco_0940617</name>
</gene>
<keyword evidence="2" id="KW-0808">Transferase</keyword>
<name>A0ABQ5DNT9_9ASTR</name>
<comment type="caution">
    <text evidence="2">The sequence shown here is derived from an EMBL/GenBank/DDBJ whole genome shotgun (WGS) entry which is preliminary data.</text>
</comment>
<dbReference type="SUPFAM" id="SSF53098">
    <property type="entry name" value="Ribonuclease H-like"/>
    <property type="match status" value="2"/>
</dbReference>
<dbReference type="PROSITE" id="PS50994">
    <property type="entry name" value="INTEGRASE"/>
    <property type="match status" value="1"/>
</dbReference>
<dbReference type="InterPro" id="IPR036397">
    <property type="entry name" value="RNaseH_sf"/>
</dbReference>
<proteinExistence type="predicted"/>
<keyword evidence="2" id="KW-0548">Nucleotidyltransferase</keyword>
<dbReference type="Gene3D" id="3.30.420.10">
    <property type="entry name" value="Ribonuclease H-like superfamily/Ribonuclease H"/>
    <property type="match status" value="2"/>
</dbReference>
<dbReference type="Pfam" id="PF13456">
    <property type="entry name" value="RVT_3"/>
    <property type="match status" value="1"/>
</dbReference>
<evidence type="ECO:0000313" key="2">
    <source>
        <dbReference type="EMBL" id="GJT40752.1"/>
    </source>
</evidence>
<reference evidence="2" key="2">
    <citation type="submission" date="2022-01" db="EMBL/GenBank/DDBJ databases">
        <authorList>
            <person name="Yamashiro T."/>
            <person name="Shiraishi A."/>
            <person name="Satake H."/>
            <person name="Nakayama K."/>
        </authorList>
    </citation>
    <scope>NUCLEOTIDE SEQUENCE</scope>
</reference>
<feature type="domain" description="Integrase catalytic" evidence="1">
    <location>
        <begin position="221"/>
        <end position="301"/>
    </location>
</feature>
<dbReference type="InterPro" id="IPR012337">
    <property type="entry name" value="RNaseH-like_sf"/>
</dbReference>
<protein>
    <submittedName>
        <fullName evidence="2">Reverse transcriptase domain-containing protein</fullName>
    </submittedName>
</protein>
<evidence type="ECO:0000313" key="3">
    <source>
        <dbReference type="Proteomes" id="UP001151760"/>
    </source>
</evidence>
<keyword evidence="2" id="KW-0695">RNA-directed DNA polymerase</keyword>
<organism evidence="2 3">
    <name type="scientific">Tanacetum coccineum</name>
    <dbReference type="NCBI Taxonomy" id="301880"/>
    <lineage>
        <taxon>Eukaryota</taxon>
        <taxon>Viridiplantae</taxon>
        <taxon>Streptophyta</taxon>
        <taxon>Embryophyta</taxon>
        <taxon>Tracheophyta</taxon>
        <taxon>Spermatophyta</taxon>
        <taxon>Magnoliopsida</taxon>
        <taxon>eudicotyledons</taxon>
        <taxon>Gunneridae</taxon>
        <taxon>Pentapetalae</taxon>
        <taxon>asterids</taxon>
        <taxon>campanulids</taxon>
        <taxon>Asterales</taxon>
        <taxon>Asteraceae</taxon>
        <taxon>Asteroideae</taxon>
        <taxon>Anthemideae</taxon>
        <taxon>Anthemidinae</taxon>
        <taxon>Tanacetum</taxon>
    </lineage>
</organism>